<proteinExistence type="predicted"/>
<organism evidence="3 4">
    <name type="scientific">Cucurbitaria berberidis CBS 394.84</name>
    <dbReference type="NCBI Taxonomy" id="1168544"/>
    <lineage>
        <taxon>Eukaryota</taxon>
        <taxon>Fungi</taxon>
        <taxon>Dikarya</taxon>
        <taxon>Ascomycota</taxon>
        <taxon>Pezizomycotina</taxon>
        <taxon>Dothideomycetes</taxon>
        <taxon>Pleosporomycetidae</taxon>
        <taxon>Pleosporales</taxon>
        <taxon>Pleosporineae</taxon>
        <taxon>Cucurbitariaceae</taxon>
        <taxon>Cucurbitaria</taxon>
    </lineage>
</organism>
<protein>
    <submittedName>
        <fullName evidence="3">Uncharacterized protein</fullName>
    </submittedName>
</protein>
<dbReference type="AlphaFoldDB" id="A0A9P4GAF3"/>
<feature type="region of interest" description="Disordered" evidence="1">
    <location>
        <begin position="132"/>
        <end position="152"/>
    </location>
</feature>
<sequence length="152" mass="15194">MRASIIRTAALAVVSAVLPTVESAILPTVLADGPVILPTVLEAAPAILPTVLAAAPAIQSTVLAAAPAILPTVLAAAPAILPTVLVTAPAVDGVQAIADALNSSALHLNLQANSIAVTSTLMLHQHSTLPGLSATPLQHSGRQHLTSRRGCV</sequence>
<keyword evidence="4" id="KW-1185">Reference proteome</keyword>
<name>A0A9P4GAF3_9PLEO</name>
<comment type="caution">
    <text evidence="3">The sequence shown here is derived from an EMBL/GenBank/DDBJ whole genome shotgun (WGS) entry which is preliminary data.</text>
</comment>
<accession>A0A9P4GAF3</accession>
<dbReference type="Proteomes" id="UP000800039">
    <property type="component" value="Unassembled WGS sequence"/>
</dbReference>
<dbReference type="EMBL" id="ML976618">
    <property type="protein sequence ID" value="KAF1842163.1"/>
    <property type="molecule type" value="Genomic_DNA"/>
</dbReference>
<evidence type="ECO:0000256" key="1">
    <source>
        <dbReference type="SAM" id="MobiDB-lite"/>
    </source>
</evidence>
<dbReference type="GeneID" id="63844293"/>
<keyword evidence="2" id="KW-0732">Signal</keyword>
<feature type="compositionally biased region" description="Basic residues" evidence="1">
    <location>
        <begin position="141"/>
        <end position="152"/>
    </location>
</feature>
<gene>
    <name evidence="3" type="ORF">K460DRAFT_179816</name>
</gene>
<evidence type="ECO:0000313" key="4">
    <source>
        <dbReference type="Proteomes" id="UP000800039"/>
    </source>
</evidence>
<evidence type="ECO:0000313" key="3">
    <source>
        <dbReference type="EMBL" id="KAF1842163.1"/>
    </source>
</evidence>
<evidence type="ECO:0000256" key="2">
    <source>
        <dbReference type="SAM" id="SignalP"/>
    </source>
</evidence>
<reference evidence="3" key="1">
    <citation type="submission" date="2020-01" db="EMBL/GenBank/DDBJ databases">
        <authorList>
            <consortium name="DOE Joint Genome Institute"/>
            <person name="Haridas S."/>
            <person name="Albert R."/>
            <person name="Binder M."/>
            <person name="Bloem J."/>
            <person name="Labutti K."/>
            <person name="Salamov A."/>
            <person name="Andreopoulos B."/>
            <person name="Baker S.E."/>
            <person name="Barry K."/>
            <person name="Bills G."/>
            <person name="Bluhm B.H."/>
            <person name="Cannon C."/>
            <person name="Castanera R."/>
            <person name="Culley D.E."/>
            <person name="Daum C."/>
            <person name="Ezra D."/>
            <person name="Gonzalez J.B."/>
            <person name="Henrissat B."/>
            <person name="Kuo A."/>
            <person name="Liang C."/>
            <person name="Lipzen A."/>
            <person name="Lutzoni F."/>
            <person name="Magnuson J."/>
            <person name="Mondo S."/>
            <person name="Nolan M."/>
            <person name="Ohm R."/>
            <person name="Pangilinan J."/>
            <person name="Park H.-J."/>
            <person name="Ramirez L."/>
            <person name="Alfaro M."/>
            <person name="Sun H."/>
            <person name="Tritt A."/>
            <person name="Yoshinaga Y."/>
            <person name="Zwiers L.-H."/>
            <person name="Turgeon B.G."/>
            <person name="Goodwin S.B."/>
            <person name="Spatafora J.W."/>
            <person name="Crous P.W."/>
            <person name="Grigoriev I.V."/>
        </authorList>
    </citation>
    <scope>NUCLEOTIDE SEQUENCE</scope>
    <source>
        <strain evidence="3">CBS 394.84</strain>
    </source>
</reference>
<feature type="signal peptide" evidence="2">
    <location>
        <begin position="1"/>
        <end position="23"/>
    </location>
</feature>
<dbReference type="RefSeq" id="XP_040784726.1">
    <property type="nucleotide sequence ID" value="XM_040927041.1"/>
</dbReference>
<feature type="chain" id="PRO_5040187447" evidence="2">
    <location>
        <begin position="24"/>
        <end position="152"/>
    </location>
</feature>